<evidence type="ECO:0000313" key="4">
    <source>
        <dbReference type="Proteomes" id="UP001501581"/>
    </source>
</evidence>
<organism evidence="3 4">
    <name type="scientific">Nocardioides dubius</name>
    <dbReference type="NCBI Taxonomy" id="317019"/>
    <lineage>
        <taxon>Bacteria</taxon>
        <taxon>Bacillati</taxon>
        <taxon>Actinomycetota</taxon>
        <taxon>Actinomycetes</taxon>
        <taxon>Propionibacteriales</taxon>
        <taxon>Nocardioidaceae</taxon>
        <taxon>Nocardioides</taxon>
    </lineage>
</organism>
<feature type="region of interest" description="Disordered" evidence="1">
    <location>
        <begin position="65"/>
        <end position="98"/>
    </location>
</feature>
<protein>
    <recommendedName>
        <fullName evidence="5">PASTA domain-containing protein</fullName>
    </recommendedName>
</protein>
<feature type="transmembrane region" description="Helical" evidence="2">
    <location>
        <begin position="41"/>
        <end position="60"/>
    </location>
</feature>
<evidence type="ECO:0000313" key="3">
    <source>
        <dbReference type="EMBL" id="GAA1113045.1"/>
    </source>
</evidence>
<accession>A0ABN1U1X8</accession>
<name>A0ABN1U1X8_9ACTN</name>
<comment type="caution">
    <text evidence="3">The sequence shown here is derived from an EMBL/GenBank/DDBJ whole genome shotgun (WGS) entry which is preliminary data.</text>
</comment>
<reference evidence="3 4" key="1">
    <citation type="journal article" date="2019" name="Int. J. Syst. Evol. Microbiol.">
        <title>The Global Catalogue of Microorganisms (GCM) 10K type strain sequencing project: providing services to taxonomists for standard genome sequencing and annotation.</title>
        <authorList>
            <consortium name="The Broad Institute Genomics Platform"/>
            <consortium name="The Broad Institute Genome Sequencing Center for Infectious Disease"/>
            <person name="Wu L."/>
            <person name="Ma J."/>
        </authorList>
    </citation>
    <scope>NUCLEOTIDE SEQUENCE [LARGE SCALE GENOMIC DNA]</scope>
    <source>
        <strain evidence="3 4">JCM 13008</strain>
    </source>
</reference>
<keyword evidence="2" id="KW-1133">Transmembrane helix</keyword>
<keyword evidence="2" id="KW-0472">Membrane</keyword>
<evidence type="ECO:0000256" key="1">
    <source>
        <dbReference type="SAM" id="MobiDB-lite"/>
    </source>
</evidence>
<evidence type="ECO:0000256" key="2">
    <source>
        <dbReference type="SAM" id="Phobius"/>
    </source>
</evidence>
<proteinExistence type="predicted"/>
<gene>
    <name evidence="3" type="ORF">GCM10009668_38580</name>
</gene>
<dbReference type="RefSeq" id="WP_343996543.1">
    <property type="nucleotide sequence ID" value="NZ_BAAALG010000016.1"/>
</dbReference>
<keyword evidence="4" id="KW-1185">Reference proteome</keyword>
<keyword evidence="2" id="KW-0812">Transmembrane</keyword>
<sequence length="268" mass="27974">MKDDEFADLLDRAARAVPVDIAGMVTEAGARGRRRLRRRRAASVLAVAGVTAAVTLGVTVPDWGADTPTPVAEQSPGFASAPSGAASPGLHQQPATPDRPITIDAEAVPQLVGEAAGATEIGPLLNEAPYPLIAEENRMILHFRLDGTLTTVVIEPSQDRASCRAASRESSAEKRLRTTAGAPAQPRLSCRVVDGIEVGAITTGTVGSEVRVGSATAWNHGYRVDVVSYNVAAGKNPDGSEDVPALRDQPLVDGDVLVELVTSEAWFA</sequence>
<dbReference type="Proteomes" id="UP001501581">
    <property type="component" value="Unassembled WGS sequence"/>
</dbReference>
<dbReference type="EMBL" id="BAAALG010000016">
    <property type="protein sequence ID" value="GAA1113045.1"/>
    <property type="molecule type" value="Genomic_DNA"/>
</dbReference>
<feature type="compositionally biased region" description="Low complexity" evidence="1">
    <location>
        <begin position="75"/>
        <end position="89"/>
    </location>
</feature>
<evidence type="ECO:0008006" key="5">
    <source>
        <dbReference type="Google" id="ProtNLM"/>
    </source>
</evidence>